<dbReference type="Pfam" id="PF12770">
    <property type="entry name" value="CHAT"/>
    <property type="match status" value="1"/>
</dbReference>
<name>A0A9P8VDM6_9PEZI</name>
<protein>
    <submittedName>
        <fullName evidence="2">CHAT domain-containing protein</fullName>
    </submittedName>
</protein>
<organism evidence="2 3">
    <name type="scientific">Plectosphaerella plurivora</name>
    <dbReference type="NCBI Taxonomy" id="936078"/>
    <lineage>
        <taxon>Eukaryota</taxon>
        <taxon>Fungi</taxon>
        <taxon>Dikarya</taxon>
        <taxon>Ascomycota</taxon>
        <taxon>Pezizomycotina</taxon>
        <taxon>Sordariomycetes</taxon>
        <taxon>Hypocreomycetidae</taxon>
        <taxon>Glomerellales</taxon>
        <taxon>Plectosphaerellaceae</taxon>
        <taxon>Plectosphaerella</taxon>
    </lineage>
</organism>
<sequence>MESLVLAYADRHDSMGTSGDLDRAISAQRDVIAVLGTLNAATGISSLAAATALQAGKDPLEALQVLELGRGIIAGLMMDLRMDVSELKVSHPELADKLASLQDKLGDSEDDKIDIFILKPQEDIAGWELRMKDRRQAEENMDQLIEEIRGLSGFNDFLSTPSASSLANTASYGPIIVINTSRYRCDAFLVDKTGTVRVVKLPDLTEAEVDNRAANLPGDDLEGLLEWMWHTICRPCLDELGFTYPTSLDGQASLPRVWWVATGLAARLPLHAAGLHRDCCGDTVMDRVMSSYAPSIKALMHGRRPAGRALSEESPEVRPEVGSPSAVLVAMPETPGPGPSPLKGATQEVDWLSQKCPALSLTAIKPVARRKEVLELLRSCHIFHFAGHGSSDPKDASRSHLLLDDWKESPLTVGDLRDNWQRGAHQPFLAYLSACSTGADLGRLRDESIHLVSAFQLAGFRHVVGTLWMVDDGACVEVAKTLYSTLADEGVASDEAVCKGLHRALVMLRDREVEEMTMADEADEFEEARRGRVRDATLDDDDDNVGLRGMWVPYVHYGA</sequence>
<proteinExistence type="predicted"/>
<evidence type="ECO:0000313" key="2">
    <source>
        <dbReference type="EMBL" id="KAH6688477.1"/>
    </source>
</evidence>
<accession>A0A9P8VDM6</accession>
<dbReference type="EMBL" id="JAGSXJ010000009">
    <property type="protein sequence ID" value="KAH6688477.1"/>
    <property type="molecule type" value="Genomic_DNA"/>
</dbReference>
<comment type="caution">
    <text evidence="2">The sequence shown here is derived from an EMBL/GenBank/DDBJ whole genome shotgun (WGS) entry which is preliminary data.</text>
</comment>
<evidence type="ECO:0000259" key="1">
    <source>
        <dbReference type="Pfam" id="PF12770"/>
    </source>
</evidence>
<dbReference type="InterPro" id="IPR024983">
    <property type="entry name" value="CHAT_dom"/>
</dbReference>
<dbReference type="OrthoDB" id="9991317at2759"/>
<reference evidence="2" key="1">
    <citation type="journal article" date="2021" name="Nat. Commun.">
        <title>Genetic determinants of endophytism in the Arabidopsis root mycobiome.</title>
        <authorList>
            <person name="Mesny F."/>
            <person name="Miyauchi S."/>
            <person name="Thiergart T."/>
            <person name="Pickel B."/>
            <person name="Atanasova L."/>
            <person name="Karlsson M."/>
            <person name="Huettel B."/>
            <person name="Barry K.W."/>
            <person name="Haridas S."/>
            <person name="Chen C."/>
            <person name="Bauer D."/>
            <person name="Andreopoulos W."/>
            <person name="Pangilinan J."/>
            <person name="LaButti K."/>
            <person name="Riley R."/>
            <person name="Lipzen A."/>
            <person name="Clum A."/>
            <person name="Drula E."/>
            <person name="Henrissat B."/>
            <person name="Kohler A."/>
            <person name="Grigoriev I.V."/>
            <person name="Martin F.M."/>
            <person name="Hacquard S."/>
        </authorList>
    </citation>
    <scope>NUCLEOTIDE SEQUENCE</scope>
    <source>
        <strain evidence="2">MPI-SDFR-AT-0117</strain>
    </source>
</reference>
<feature type="domain" description="CHAT" evidence="1">
    <location>
        <begin position="224"/>
        <end position="497"/>
    </location>
</feature>
<dbReference type="AlphaFoldDB" id="A0A9P8VDM6"/>
<keyword evidence="3" id="KW-1185">Reference proteome</keyword>
<evidence type="ECO:0000313" key="3">
    <source>
        <dbReference type="Proteomes" id="UP000770015"/>
    </source>
</evidence>
<gene>
    <name evidence="2" type="ORF">F5X68DRAFT_255412</name>
</gene>
<dbReference type="Proteomes" id="UP000770015">
    <property type="component" value="Unassembled WGS sequence"/>
</dbReference>